<protein>
    <submittedName>
        <fullName evidence="3">3-oxoacyl-ACP reductase</fullName>
        <ecNumber evidence="3">1.1.1.100</ecNumber>
    </submittedName>
</protein>
<comment type="similarity">
    <text evidence="1">Belongs to the short-chain dehydrogenases/reductases (SDR) family.</text>
</comment>
<name>A0ABT0E9W7_9GAMM</name>
<evidence type="ECO:0000256" key="1">
    <source>
        <dbReference type="ARBA" id="ARBA00006484"/>
    </source>
</evidence>
<dbReference type="GO" id="GO:0004316">
    <property type="term" value="F:3-oxoacyl-[acyl-carrier-protein] reductase (NADPH) activity"/>
    <property type="evidence" value="ECO:0007669"/>
    <property type="project" value="UniProtKB-EC"/>
</dbReference>
<dbReference type="NCBIfam" id="NF006110">
    <property type="entry name" value="PRK08261.1"/>
    <property type="match status" value="1"/>
</dbReference>
<sequence length="472" mass="48865">MSDVYQAIANSAVGKKVFSAINLPIPVILERYEPGAVSFIKGAVVLGGAAGGSAAQSVLATLKFAPEAVAHTLAGGAAEADIRKAGDAVGEQITAYSPSREDGRRFKALIFDATGISNTGELRAVWDFFNPVVRKLEKSGRIVVIGRTPELCSVEQRIAQRGLEGLVRSLGKEIKGGATANLVYVEAGAEAQLQGPMHFLLSPKSAYVSGQVMRVSGAGFTGEGFNWTQPLAGKTALVTGAARGIGAAIAQVLARDGARVIVLDIPPMAEDLKQVAGQIGGVALEADITAAEAPQLISDKARELGGLDIIVHNAGVTRDKTMAGMPDKFWDMVIDINIASEERINARLLADSTLNEGGRIVCVSSISGIAGNMGQTNYATSKAAVIGMVQGMAPELAGRNITINAVAPGFIETQMTAAIPFAIREAGRRMNSMNQGGQPVDVAETIAFFASPAAQGVTGNVVRVCGQSLLGA</sequence>
<dbReference type="InterPro" id="IPR002347">
    <property type="entry name" value="SDR_fam"/>
</dbReference>
<dbReference type="EMBL" id="JALKII010000010">
    <property type="protein sequence ID" value="MCK0538615.1"/>
    <property type="molecule type" value="Genomic_DNA"/>
</dbReference>
<dbReference type="PANTHER" id="PTHR42879:SF2">
    <property type="entry name" value="3-OXOACYL-[ACYL-CARRIER-PROTEIN] REDUCTASE FABG"/>
    <property type="match status" value="1"/>
</dbReference>
<organism evidence="3 4">
    <name type="scientific">Alcanivorax quisquiliarum</name>
    <dbReference type="NCBI Taxonomy" id="2933565"/>
    <lineage>
        <taxon>Bacteria</taxon>
        <taxon>Pseudomonadati</taxon>
        <taxon>Pseudomonadota</taxon>
        <taxon>Gammaproteobacteria</taxon>
        <taxon>Oceanospirillales</taxon>
        <taxon>Alcanivoracaceae</taxon>
        <taxon>Alcanivorax</taxon>
    </lineage>
</organism>
<dbReference type="InterPro" id="IPR057326">
    <property type="entry name" value="KR_dom"/>
</dbReference>
<dbReference type="SUPFAM" id="SSF51735">
    <property type="entry name" value="NAD(P)-binding Rossmann-fold domains"/>
    <property type="match status" value="1"/>
</dbReference>
<feature type="domain" description="Ketoreductase" evidence="2">
    <location>
        <begin position="234"/>
        <end position="409"/>
    </location>
</feature>
<proteinExistence type="inferred from homology"/>
<gene>
    <name evidence="3" type="ORF">MU846_12945</name>
</gene>
<evidence type="ECO:0000313" key="4">
    <source>
        <dbReference type="Proteomes" id="UP001165524"/>
    </source>
</evidence>
<reference evidence="3" key="1">
    <citation type="submission" date="2022-04" db="EMBL/GenBank/DDBJ databases">
        <title>Alcanivorax sp. CY1518 draft genome sequence.</title>
        <authorList>
            <person name="Zhao G."/>
            <person name="An M."/>
        </authorList>
    </citation>
    <scope>NUCLEOTIDE SEQUENCE</scope>
    <source>
        <strain evidence="3">CY1518</strain>
    </source>
</reference>
<dbReference type="Gene3D" id="3.40.50.720">
    <property type="entry name" value="NAD(P)-binding Rossmann-like Domain"/>
    <property type="match status" value="2"/>
</dbReference>
<dbReference type="InterPro" id="IPR036291">
    <property type="entry name" value="NAD(P)-bd_dom_sf"/>
</dbReference>
<dbReference type="InterPro" id="IPR050259">
    <property type="entry name" value="SDR"/>
</dbReference>
<evidence type="ECO:0000259" key="2">
    <source>
        <dbReference type="SMART" id="SM00822"/>
    </source>
</evidence>
<dbReference type="PRINTS" id="PR00080">
    <property type="entry name" value="SDRFAMILY"/>
</dbReference>
<dbReference type="PROSITE" id="PS00061">
    <property type="entry name" value="ADH_SHORT"/>
    <property type="match status" value="1"/>
</dbReference>
<keyword evidence="4" id="KW-1185">Reference proteome</keyword>
<dbReference type="PANTHER" id="PTHR42879">
    <property type="entry name" value="3-OXOACYL-(ACYL-CARRIER-PROTEIN) REDUCTASE"/>
    <property type="match status" value="1"/>
</dbReference>
<dbReference type="Pfam" id="PF13561">
    <property type="entry name" value="adh_short_C2"/>
    <property type="match status" value="1"/>
</dbReference>
<dbReference type="RefSeq" id="WP_246953412.1">
    <property type="nucleotide sequence ID" value="NZ_JALKII010000010.1"/>
</dbReference>
<dbReference type="PRINTS" id="PR00081">
    <property type="entry name" value="GDHRDH"/>
</dbReference>
<dbReference type="Proteomes" id="UP001165524">
    <property type="component" value="Unassembled WGS sequence"/>
</dbReference>
<keyword evidence="3" id="KW-0560">Oxidoreductase</keyword>
<comment type="caution">
    <text evidence="3">The sequence shown here is derived from an EMBL/GenBank/DDBJ whole genome shotgun (WGS) entry which is preliminary data.</text>
</comment>
<dbReference type="InterPro" id="IPR020904">
    <property type="entry name" value="Sc_DH/Rdtase_CS"/>
</dbReference>
<dbReference type="SMART" id="SM00822">
    <property type="entry name" value="PKS_KR"/>
    <property type="match status" value="1"/>
</dbReference>
<accession>A0ABT0E9W7</accession>
<dbReference type="EC" id="1.1.1.100" evidence="3"/>
<evidence type="ECO:0000313" key="3">
    <source>
        <dbReference type="EMBL" id="MCK0538615.1"/>
    </source>
</evidence>